<dbReference type="InterPro" id="IPR009071">
    <property type="entry name" value="HMG_box_dom"/>
</dbReference>
<dbReference type="GO" id="GO:0003677">
    <property type="term" value="F:DNA binding"/>
    <property type="evidence" value="ECO:0007669"/>
    <property type="project" value="UniProtKB-UniRule"/>
</dbReference>
<evidence type="ECO:0000256" key="4">
    <source>
        <dbReference type="ARBA" id="ARBA00023242"/>
    </source>
</evidence>
<evidence type="ECO:0000259" key="7">
    <source>
        <dbReference type="PROSITE" id="PS50118"/>
    </source>
</evidence>
<organism evidence="8 10">
    <name type="scientific">Medicago truncatula</name>
    <name type="common">Barrel medic</name>
    <name type="synonym">Medicago tribuloides</name>
    <dbReference type="NCBI Taxonomy" id="3880"/>
    <lineage>
        <taxon>Eukaryota</taxon>
        <taxon>Viridiplantae</taxon>
        <taxon>Streptophyta</taxon>
        <taxon>Embryophyta</taxon>
        <taxon>Tracheophyta</taxon>
        <taxon>Spermatophyta</taxon>
        <taxon>Magnoliopsida</taxon>
        <taxon>eudicotyledons</taxon>
        <taxon>Gunneridae</taxon>
        <taxon>Pentapetalae</taxon>
        <taxon>rosids</taxon>
        <taxon>fabids</taxon>
        <taxon>Fabales</taxon>
        <taxon>Fabaceae</taxon>
        <taxon>Papilionoideae</taxon>
        <taxon>50 kb inversion clade</taxon>
        <taxon>NPAAA clade</taxon>
        <taxon>Hologalegina</taxon>
        <taxon>IRL clade</taxon>
        <taxon>Trifolieae</taxon>
        <taxon>Medicago</taxon>
    </lineage>
</organism>
<dbReference type="InterPro" id="IPR031061">
    <property type="entry name" value="HMGB_plant"/>
</dbReference>
<dbReference type="SUPFAM" id="SSF47095">
    <property type="entry name" value="HMG-box"/>
    <property type="match status" value="1"/>
</dbReference>
<sequence>MARKKAKSDPSKPKRPQSPFFLFMSDFRVRFRKENPDNKYVSVVGKAAGEKWRSMSDDKAPYVADAEKKKMEYVKAIHAYNKKVLMACNNTNLVAGKKSSSGKSFVKSNSELNDDDDDDDDNEEEEEEDDEDEDDEGINSVREK</sequence>
<protein>
    <submittedName>
        <fullName evidence="8">High mobility group (HMG)-box protein</fullName>
    </submittedName>
</protein>
<dbReference type="GO" id="GO:0030527">
    <property type="term" value="F:structural constituent of chromatin"/>
    <property type="evidence" value="ECO:0007669"/>
    <property type="project" value="UniProtKB-ARBA"/>
</dbReference>
<evidence type="ECO:0000313" key="8">
    <source>
        <dbReference type="EMBL" id="AES80622.1"/>
    </source>
</evidence>
<evidence type="ECO:0000313" key="10">
    <source>
        <dbReference type="Proteomes" id="UP000002051"/>
    </source>
</evidence>
<name>G7KV91_MEDTR</name>
<reference evidence="8 10" key="1">
    <citation type="journal article" date="2011" name="Nature">
        <title>The Medicago genome provides insight into the evolution of rhizobial symbioses.</title>
        <authorList>
            <person name="Young N.D."/>
            <person name="Debelle F."/>
            <person name="Oldroyd G.E."/>
            <person name="Geurts R."/>
            <person name="Cannon S.B."/>
            <person name="Udvardi M.K."/>
            <person name="Benedito V.A."/>
            <person name="Mayer K.F."/>
            <person name="Gouzy J."/>
            <person name="Schoof H."/>
            <person name="Van de Peer Y."/>
            <person name="Proost S."/>
            <person name="Cook D.R."/>
            <person name="Meyers B.C."/>
            <person name="Spannagl M."/>
            <person name="Cheung F."/>
            <person name="De Mita S."/>
            <person name="Krishnakumar V."/>
            <person name="Gundlach H."/>
            <person name="Zhou S."/>
            <person name="Mudge J."/>
            <person name="Bharti A.K."/>
            <person name="Murray J.D."/>
            <person name="Naoumkina M.A."/>
            <person name="Rosen B."/>
            <person name="Silverstein K.A."/>
            <person name="Tang H."/>
            <person name="Rombauts S."/>
            <person name="Zhao P.X."/>
            <person name="Zhou P."/>
            <person name="Barbe V."/>
            <person name="Bardou P."/>
            <person name="Bechner M."/>
            <person name="Bellec A."/>
            <person name="Berger A."/>
            <person name="Berges H."/>
            <person name="Bidwell S."/>
            <person name="Bisseling T."/>
            <person name="Choisne N."/>
            <person name="Couloux A."/>
            <person name="Denny R."/>
            <person name="Deshpande S."/>
            <person name="Dai X."/>
            <person name="Doyle J.J."/>
            <person name="Dudez A.M."/>
            <person name="Farmer A.D."/>
            <person name="Fouteau S."/>
            <person name="Franken C."/>
            <person name="Gibelin C."/>
            <person name="Gish J."/>
            <person name="Goldstein S."/>
            <person name="Gonzalez A.J."/>
            <person name="Green P.J."/>
            <person name="Hallab A."/>
            <person name="Hartog M."/>
            <person name="Hua A."/>
            <person name="Humphray S.J."/>
            <person name="Jeong D.H."/>
            <person name="Jing Y."/>
            <person name="Jocker A."/>
            <person name="Kenton S.M."/>
            <person name="Kim D.J."/>
            <person name="Klee K."/>
            <person name="Lai H."/>
            <person name="Lang C."/>
            <person name="Lin S."/>
            <person name="Macmil S.L."/>
            <person name="Magdelenat G."/>
            <person name="Matthews L."/>
            <person name="McCorrison J."/>
            <person name="Monaghan E.L."/>
            <person name="Mun J.H."/>
            <person name="Najar F.Z."/>
            <person name="Nicholson C."/>
            <person name="Noirot C."/>
            <person name="O'Bleness M."/>
            <person name="Paule C.R."/>
            <person name="Poulain J."/>
            <person name="Prion F."/>
            <person name="Qin B."/>
            <person name="Qu C."/>
            <person name="Retzel E.F."/>
            <person name="Riddle C."/>
            <person name="Sallet E."/>
            <person name="Samain S."/>
            <person name="Samson N."/>
            <person name="Sanders I."/>
            <person name="Saurat O."/>
            <person name="Scarpelli C."/>
            <person name="Schiex T."/>
            <person name="Segurens B."/>
            <person name="Severin A.J."/>
            <person name="Sherrier D.J."/>
            <person name="Shi R."/>
            <person name="Sims S."/>
            <person name="Singer S.R."/>
            <person name="Sinharoy S."/>
            <person name="Sterck L."/>
            <person name="Viollet A."/>
            <person name="Wang B.B."/>
            <person name="Wang K."/>
            <person name="Wang M."/>
            <person name="Wang X."/>
            <person name="Warfsmann J."/>
            <person name="Weissenbach J."/>
            <person name="White D.D."/>
            <person name="White J.D."/>
            <person name="Wiley G.B."/>
            <person name="Wincker P."/>
            <person name="Xing Y."/>
            <person name="Yang L."/>
            <person name="Yao Z."/>
            <person name="Ying F."/>
            <person name="Zhai J."/>
            <person name="Zhou L."/>
            <person name="Zuber A."/>
            <person name="Denarie J."/>
            <person name="Dixon R.A."/>
            <person name="May G.D."/>
            <person name="Schwartz D.C."/>
            <person name="Rogers J."/>
            <person name="Quetier F."/>
            <person name="Town C.D."/>
            <person name="Roe B.A."/>
        </authorList>
    </citation>
    <scope>NUCLEOTIDE SEQUENCE [LARGE SCALE GENOMIC DNA]</scope>
    <source>
        <strain evidence="8">A17</strain>
        <strain evidence="9 10">cv. Jemalong A17</strain>
    </source>
</reference>
<dbReference type="PaxDb" id="3880-AES80622"/>
<gene>
    <name evidence="8" type="ordered locus">MTR_7g082820</name>
</gene>
<evidence type="ECO:0000256" key="5">
    <source>
        <dbReference type="PROSITE-ProRule" id="PRU00267"/>
    </source>
</evidence>
<evidence type="ECO:0000313" key="9">
    <source>
        <dbReference type="EnsemblPlants" id="AES80622"/>
    </source>
</evidence>
<keyword evidence="4 5" id="KW-0539">Nucleus</keyword>
<keyword evidence="10" id="KW-1185">Reference proteome</keyword>
<accession>G7KV91</accession>
<feature type="domain" description="HMG box" evidence="7">
    <location>
        <begin position="13"/>
        <end position="81"/>
    </location>
</feature>
<dbReference type="PANTHER" id="PTHR46261:SF35">
    <property type="entry name" value="HIGH MOBILITY GROUP B PROTEIN 4-RELATED"/>
    <property type="match status" value="1"/>
</dbReference>
<evidence type="ECO:0000256" key="1">
    <source>
        <dbReference type="ARBA" id="ARBA00004123"/>
    </source>
</evidence>
<dbReference type="Gene3D" id="1.10.30.10">
    <property type="entry name" value="High mobility group box domain"/>
    <property type="match status" value="1"/>
</dbReference>
<feature type="region of interest" description="Disordered" evidence="6">
    <location>
        <begin position="95"/>
        <end position="144"/>
    </location>
</feature>
<dbReference type="GO" id="GO:0005634">
    <property type="term" value="C:nucleus"/>
    <property type="evidence" value="ECO:0007669"/>
    <property type="project" value="UniProtKB-SubCell"/>
</dbReference>
<dbReference type="GO" id="GO:0003682">
    <property type="term" value="F:chromatin binding"/>
    <property type="evidence" value="ECO:0007669"/>
    <property type="project" value="UniProtKB-ARBA"/>
</dbReference>
<evidence type="ECO:0000256" key="3">
    <source>
        <dbReference type="ARBA" id="ARBA00023125"/>
    </source>
</evidence>
<dbReference type="GO" id="GO:0000785">
    <property type="term" value="C:chromatin"/>
    <property type="evidence" value="ECO:0007669"/>
    <property type="project" value="UniProtKB-ARBA"/>
</dbReference>
<evidence type="ECO:0000256" key="6">
    <source>
        <dbReference type="SAM" id="MobiDB-lite"/>
    </source>
</evidence>
<dbReference type="GO" id="GO:0006325">
    <property type="term" value="P:chromatin organization"/>
    <property type="evidence" value="ECO:0007669"/>
    <property type="project" value="UniProtKB-ARBA"/>
</dbReference>
<dbReference type="Pfam" id="PF00505">
    <property type="entry name" value="HMG_box"/>
    <property type="match status" value="1"/>
</dbReference>
<feature type="compositionally biased region" description="Acidic residues" evidence="6">
    <location>
        <begin position="112"/>
        <end position="137"/>
    </location>
</feature>
<dbReference type="PANTHER" id="PTHR46261">
    <property type="entry name" value="HIGH MOBILITY GROUP B PROTEIN 4-RELATED"/>
    <property type="match status" value="1"/>
</dbReference>
<comment type="similarity">
    <text evidence="2">Belongs to the HMGB family.</text>
</comment>
<dbReference type="Proteomes" id="UP000002051">
    <property type="component" value="Unassembled WGS sequence"/>
</dbReference>
<dbReference type="EnsemblPlants" id="AES80622">
    <property type="protein sequence ID" value="AES80622"/>
    <property type="gene ID" value="MTR_7g082820"/>
</dbReference>
<dbReference type="InterPro" id="IPR036910">
    <property type="entry name" value="HMG_box_dom_sf"/>
</dbReference>
<dbReference type="HOGENOM" id="CLU_082854_1_1_1"/>
<dbReference type="STRING" id="3880.G7KV91"/>
<comment type="subcellular location">
    <subcellularLocation>
        <location evidence="1">Nucleus</location>
    </subcellularLocation>
</comment>
<reference evidence="8 10" key="2">
    <citation type="journal article" date="2014" name="BMC Genomics">
        <title>An improved genome release (version Mt4.0) for the model legume Medicago truncatula.</title>
        <authorList>
            <person name="Tang H."/>
            <person name="Krishnakumar V."/>
            <person name="Bidwell S."/>
            <person name="Rosen B."/>
            <person name="Chan A."/>
            <person name="Zhou S."/>
            <person name="Gentzbittel L."/>
            <person name="Childs K.L."/>
            <person name="Yandell M."/>
            <person name="Gundlach H."/>
            <person name="Mayer K.F."/>
            <person name="Schwartz D.C."/>
            <person name="Town C.D."/>
        </authorList>
    </citation>
    <scope>GENOME REANNOTATION</scope>
    <source>
        <strain evidence="9 10">cv. Jemalong A17</strain>
    </source>
</reference>
<feature type="DNA-binding region" description="HMG box" evidence="5">
    <location>
        <begin position="13"/>
        <end position="81"/>
    </location>
</feature>
<dbReference type="SMART" id="SM00398">
    <property type="entry name" value="HMG"/>
    <property type="match status" value="1"/>
</dbReference>
<dbReference type="EMBL" id="CM001223">
    <property type="protein sequence ID" value="AES80622.1"/>
    <property type="molecule type" value="Genomic_DNA"/>
</dbReference>
<dbReference type="AlphaFoldDB" id="G7KV91"/>
<feature type="compositionally biased region" description="Low complexity" evidence="6">
    <location>
        <begin position="97"/>
        <end position="110"/>
    </location>
</feature>
<reference evidence="9" key="3">
    <citation type="submission" date="2015-04" db="UniProtKB">
        <authorList>
            <consortium name="EnsemblPlants"/>
        </authorList>
    </citation>
    <scope>IDENTIFICATION</scope>
    <source>
        <strain evidence="9">cv. Jemalong A17</strain>
    </source>
</reference>
<keyword evidence="3 5" id="KW-0238">DNA-binding</keyword>
<dbReference type="CDD" id="cd22005">
    <property type="entry name" value="HMG-box_AtHMGB1-like"/>
    <property type="match status" value="1"/>
</dbReference>
<proteinExistence type="inferred from homology"/>
<dbReference type="PROSITE" id="PS50118">
    <property type="entry name" value="HMG_BOX_2"/>
    <property type="match status" value="1"/>
</dbReference>
<evidence type="ECO:0000256" key="2">
    <source>
        <dbReference type="ARBA" id="ARBA00008774"/>
    </source>
</evidence>
<dbReference type="eggNOG" id="KOG0381">
    <property type="taxonomic scope" value="Eukaryota"/>
</dbReference>